<feature type="domain" description="Apoptosis-antagonizing transcription factor C-terminal" evidence="4">
    <location>
        <begin position="361"/>
        <end position="445"/>
    </location>
</feature>
<feature type="compositionally biased region" description="Acidic residues" evidence="3">
    <location>
        <begin position="87"/>
        <end position="109"/>
    </location>
</feature>
<dbReference type="GO" id="GO:0005730">
    <property type="term" value="C:nucleolus"/>
    <property type="evidence" value="ECO:0007669"/>
    <property type="project" value="TreeGrafter"/>
</dbReference>
<reference evidence="6 7" key="1">
    <citation type="submission" date="2015-04" db="EMBL/GenBank/DDBJ databases">
        <title>Complete genome sequence of Schizopora paradoxa KUC8140, a cosmopolitan wood degrader in East Asia.</title>
        <authorList>
            <consortium name="DOE Joint Genome Institute"/>
            <person name="Min B."/>
            <person name="Park H."/>
            <person name="Jang Y."/>
            <person name="Kim J.-J."/>
            <person name="Kim K.H."/>
            <person name="Pangilinan J."/>
            <person name="Lipzen A."/>
            <person name="Riley R."/>
            <person name="Grigoriev I.V."/>
            <person name="Spatafora J.W."/>
            <person name="Choi I.-G."/>
        </authorList>
    </citation>
    <scope>NUCLEOTIDE SEQUENCE [LARGE SCALE GENOMIC DNA]</scope>
    <source>
        <strain evidence="6 7">KUC8140</strain>
    </source>
</reference>
<evidence type="ECO:0000313" key="7">
    <source>
        <dbReference type="Proteomes" id="UP000053477"/>
    </source>
</evidence>
<dbReference type="STRING" id="27342.A0A0H2S278"/>
<name>A0A0H2S278_9AGAM</name>
<dbReference type="Proteomes" id="UP000053477">
    <property type="component" value="Unassembled WGS sequence"/>
</dbReference>
<evidence type="ECO:0000256" key="3">
    <source>
        <dbReference type="SAM" id="MobiDB-lite"/>
    </source>
</evidence>
<dbReference type="InParanoid" id="A0A0H2S278"/>
<accession>A0A0H2S278</accession>
<evidence type="ECO:0000256" key="1">
    <source>
        <dbReference type="ARBA" id="ARBA00008966"/>
    </source>
</evidence>
<feature type="region of interest" description="Disordered" evidence="3">
    <location>
        <begin position="1"/>
        <end position="144"/>
    </location>
</feature>
<dbReference type="InterPro" id="IPR012617">
    <property type="entry name" value="AATF_C"/>
</dbReference>
<feature type="compositionally biased region" description="Basic and acidic residues" evidence="3">
    <location>
        <begin position="48"/>
        <end position="71"/>
    </location>
</feature>
<proteinExistence type="inferred from homology"/>
<keyword evidence="7" id="KW-1185">Reference proteome</keyword>
<feature type="compositionally biased region" description="Polar residues" evidence="3">
    <location>
        <begin position="120"/>
        <end position="131"/>
    </location>
</feature>
<dbReference type="AlphaFoldDB" id="A0A0H2S278"/>
<dbReference type="OrthoDB" id="5783963at2759"/>
<dbReference type="FunCoup" id="A0A0H2S278">
    <property type="interactions" value="527"/>
</dbReference>
<dbReference type="InterPro" id="IPR039223">
    <property type="entry name" value="AATF/Bfr2"/>
</dbReference>
<protein>
    <recommendedName>
        <fullName evidence="2">Protein BFR2</fullName>
    </recommendedName>
</protein>
<dbReference type="PANTHER" id="PTHR15565">
    <property type="entry name" value="AATF PROTEIN APOPTOSIS ANTAGONIZING TRANSCRIPTION FACTOR"/>
    <property type="match status" value="1"/>
</dbReference>
<feature type="domain" description="AATF leucine zipper-containing" evidence="5">
    <location>
        <begin position="149"/>
        <end position="280"/>
    </location>
</feature>
<dbReference type="Pfam" id="PF08164">
    <property type="entry name" value="TRAUB"/>
    <property type="match status" value="1"/>
</dbReference>
<sequence length="479" mass="53368">MSLAKQLAELDRPAPEDFDPEDVQLASAQVDADPSAGRAHYLEVGPSDLRKSRDTVSDPKYDGIRISRKDLEDDDDNNSEKSSENQPSDDEVPPEPSSDEEEEPEEGSDDVQNAPEAHNLSPSSPRVTTTAPHEDELSSSLKRVREEERKKGKAVARQQSILDVLVDARIRLQKCLTAVNCLPNASSLHLFLDSPAAKSAADGVLREATALADDLFEIQEKLLKVNDLPDAPPTKRRRTETLEGDIDWDDEVRQRASHFSLLEHSLHTHAVSTIRKWSNKVLAVDPSALMSSNRNKFSQTPDGPKNAVQLIDEALLDRTKLLERTREYKGKGTRLKSDVHQPLEEATEEEADDVFDDTDFYQQLLRDVIDARSGNALEGAADDWRIAQKQRKAKKAVDTRASKGRKLRFEVHEKIQNFMAPVLAPSSAAITWHESQIDELFASLLGRGYSEHGNQDMQTDTQASSVLQPVLNDGFRVFG</sequence>
<dbReference type="Pfam" id="PF13339">
    <property type="entry name" value="AATF-Che1"/>
    <property type="match status" value="1"/>
</dbReference>
<comment type="similarity">
    <text evidence="1">Belongs to the AATF family.</text>
</comment>
<evidence type="ECO:0000313" key="6">
    <source>
        <dbReference type="EMBL" id="KLO17952.1"/>
    </source>
</evidence>
<gene>
    <name evidence="6" type="ORF">SCHPADRAFT_993944</name>
</gene>
<dbReference type="InterPro" id="IPR025160">
    <property type="entry name" value="AATF"/>
</dbReference>
<dbReference type="GO" id="GO:0000462">
    <property type="term" value="P:maturation of SSU-rRNA from tricistronic rRNA transcript (SSU-rRNA, 5.8S rRNA, LSU-rRNA)"/>
    <property type="evidence" value="ECO:0007669"/>
    <property type="project" value="TreeGrafter"/>
</dbReference>
<evidence type="ECO:0000259" key="4">
    <source>
        <dbReference type="Pfam" id="PF08164"/>
    </source>
</evidence>
<evidence type="ECO:0000256" key="2">
    <source>
        <dbReference type="ARBA" id="ARBA00013850"/>
    </source>
</evidence>
<evidence type="ECO:0000259" key="5">
    <source>
        <dbReference type="Pfam" id="PF13339"/>
    </source>
</evidence>
<organism evidence="6 7">
    <name type="scientific">Schizopora paradoxa</name>
    <dbReference type="NCBI Taxonomy" id="27342"/>
    <lineage>
        <taxon>Eukaryota</taxon>
        <taxon>Fungi</taxon>
        <taxon>Dikarya</taxon>
        <taxon>Basidiomycota</taxon>
        <taxon>Agaricomycotina</taxon>
        <taxon>Agaricomycetes</taxon>
        <taxon>Hymenochaetales</taxon>
        <taxon>Schizoporaceae</taxon>
        <taxon>Schizopora</taxon>
    </lineage>
</organism>
<dbReference type="EMBL" id="KQ085899">
    <property type="protein sequence ID" value="KLO17952.1"/>
    <property type="molecule type" value="Genomic_DNA"/>
</dbReference>
<dbReference type="PANTHER" id="PTHR15565:SF0">
    <property type="entry name" value="PROTEIN AATF"/>
    <property type="match status" value="1"/>
</dbReference>